<dbReference type="OrthoDB" id="3883943at2759"/>
<sequence length="249" mass="28411">MLRPSPRLPGVPILLPEVTGSEYTRWRRSIQFTLETKDTWGHCDGTWPMPMPKAGPDFISPIVPTTTLQPSLLQERRAWVRQDREVKLDIFLSLAEEVIQEVFEVGPPLPPSNLNAKEILDALDERFAVFRFEDYHHAFCHFLNLHIDQCATLEQFNAEFQAALQDLMDYGHPLSNTQACSAYFSKLRCTQNAWVAKKLEWWDTQASEPELLDLMNESPSWSIVRSLGNKPTTTTRTASIPEECPGSPI</sequence>
<dbReference type="GeneID" id="54404780"/>
<keyword evidence="3" id="KW-1185">Reference proteome</keyword>
<organism evidence="2 3">
    <name type="scientific">Dothidotthia symphoricarpi CBS 119687</name>
    <dbReference type="NCBI Taxonomy" id="1392245"/>
    <lineage>
        <taxon>Eukaryota</taxon>
        <taxon>Fungi</taxon>
        <taxon>Dikarya</taxon>
        <taxon>Ascomycota</taxon>
        <taxon>Pezizomycotina</taxon>
        <taxon>Dothideomycetes</taxon>
        <taxon>Pleosporomycetidae</taxon>
        <taxon>Pleosporales</taxon>
        <taxon>Dothidotthiaceae</taxon>
        <taxon>Dothidotthia</taxon>
    </lineage>
</organism>
<reference evidence="2" key="1">
    <citation type="journal article" date="2020" name="Stud. Mycol.">
        <title>101 Dothideomycetes genomes: a test case for predicting lifestyles and emergence of pathogens.</title>
        <authorList>
            <person name="Haridas S."/>
            <person name="Albert R."/>
            <person name="Binder M."/>
            <person name="Bloem J."/>
            <person name="Labutti K."/>
            <person name="Salamov A."/>
            <person name="Andreopoulos B."/>
            <person name="Baker S."/>
            <person name="Barry K."/>
            <person name="Bills G."/>
            <person name="Bluhm B."/>
            <person name="Cannon C."/>
            <person name="Castanera R."/>
            <person name="Culley D."/>
            <person name="Daum C."/>
            <person name="Ezra D."/>
            <person name="Gonzalez J."/>
            <person name="Henrissat B."/>
            <person name="Kuo A."/>
            <person name="Liang C."/>
            <person name="Lipzen A."/>
            <person name="Lutzoni F."/>
            <person name="Magnuson J."/>
            <person name="Mondo S."/>
            <person name="Nolan M."/>
            <person name="Ohm R."/>
            <person name="Pangilinan J."/>
            <person name="Park H.-J."/>
            <person name="Ramirez L."/>
            <person name="Alfaro M."/>
            <person name="Sun H."/>
            <person name="Tritt A."/>
            <person name="Yoshinaga Y."/>
            <person name="Zwiers L.-H."/>
            <person name="Turgeon B."/>
            <person name="Goodwin S."/>
            <person name="Spatafora J."/>
            <person name="Crous P."/>
            <person name="Grigoriev I."/>
        </authorList>
    </citation>
    <scope>NUCLEOTIDE SEQUENCE</scope>
    <source>
        <strain evidence="2">CBS 119687</strain>
    </source>
</reference>
<evidence type="ECO:0008006" key="4">
    <source>
        <dbReference type="Google" id="ProtNLM"/>
    </source>
</evidence>
<feature type="non-terminal residue" evidence="2">
    <location>
        <position position="249"/>
    </location>
</feature>
<dbReference type="EMBL" id="ML977517">
    <property type="protein sequence ID" value="KAF2125149.1"/>
    <property type="molecule type" value="Genomic_DNA"/>
</dbReference>
<feature type="region of interest" description="Disordered" evidence="1">
    <location>
        <begin position="228"/>
        <end position="249"/>
    </location>
</feature>
<protein>
    <recommendedName>
        <fullName evidence="4">Retrotransposon Copia-like N-terminal domain-containing protein</fullName>
    </recommendedName>
</protein>
<dbReference type="RefSeq" id="XP_033519541.1">
    <property type="nucleotide sequence ID" value="XM_033664348.1"/>
</dbReference>
<proteinExistence type="predicted"/>
<evidence type="ECO:0000313" key="3">
    <source>
        <dbReference type="Proteomes" id="UP000799771"/>
    </source>
</evidence>
<accession>A0A6A6A004</accession>
<dbReference type="AlphaFoldDB" id="A0A6A6A004"/>
<evidence type="ECO:0000256" key="1">
    <source>
        <dbReference type="SAM" id="MobiDB-lite"/>
    </source>
</evidence>
<name>A0A6A6A004_9PLEO</name>
<gene>
    <name evidence="2" type="ORF">P153DRAFT_300842</name>
</gene>
<feature type="compositionally biased region" description="Polar residues" evidence="1">
    <location>
        <begin position="228"/>
        <end position="238"/>
    </location>
</feature>
<evidence type="ECO:0000313" key="2">
    <source>
        <dbReference type="EMBL" id="KAF2125149.1"/>
    </source>
</evidence>
<dbReference type="Proteomes" id="UP000799771">
    <property type="component" value="Unassembled WGS sequence"/>
</dbReference>